<organism evidence="1 2">
    <name type="scientific">Salinibacillus xinjiangensis</name>
    <dbReference type="NCBI Taxonomy" id="1229268"/>
    <lineage>
        <taxon>Bacteria</taxon>
        <taxon>Bacillati</taxon>
        <taxon>Bacillota</taxon>
        <taxon>Bacilli</taxon>
        <taxon>Bacillales</taxon>
        <taxon>Bacillaceae</taxon>
        <taxon>Salinibacillus</taxon>
    </lineage>
</organism>
<sequence length="252" mass="29096">MLKKWLASVGIGSAKVDTQLDNTQLEPGQEVQGKVVIQGGNTEQQIDRIQLFVMTEVVREKDDRKVYDNVVLDSFSIGQSFVIQEGERKEIDFQFTLPVHTPPTFKKTKVWIQTGLDVPNAIDPNDRDFIQVKPHSYMNILLDALTNHLGFQLRKVEMEYSRRYRYVQEFEFLPGNEFRRDLDELEAMFFMKENGVDVLLQVDRRAKGIGSLFDEALDMDESFVRLTFPANELKSDTSSVADTLRRTIQQHS</sequence>
<dbReference type="InterPro" id="IPR009776">
    <property type="entry name" value="Spore_0_M"/>
</dbReference>
<dbReference type="AlphaFoldDB" id="A0A6G1X3R5"/>
<evidence type="ECO:0000313" key="1">
    <source>
        <dbReference type="EMBL" id="MRG85631.1"/>
    </source>
</evidence>
<gene>
    <name evidence="1" type="ORF">GH754_04700</name>
</gene>
<name>A0A6G1X3R5_9BACI</name>
<proteinExistence type="predicted"/>
<protein>
    <submittedName>
        <fullName evidence="1">Sporulation protein SpoOM</fullName>
    </submittedName>
</protein>
<dbReference type="OrthoDB" id="2351239at2"/>
<reference evidence="1 2" key="1">
    <citation type="submission" date="2019-11" db="EMBL/GenBank/DDBJ databases">
        <authorList>
            <person name="Li J."/>
        </authorList>
    </citation>
    <scope>NUCLEOTIDE SEQUENCE [LARGE SCALE GENOMIC DNA]</scope>
    <source>
        <strain evidence="1 2">J4</strain>
    </source>
</reference>
<comment type="caution">
    <text evidence="1">The sequence shown here is derived from an EMBL/GenBank/DDBJ whole genome shotgun (WGS) entry which is preliminary data.</text>
</comment>
<dbReference type="Pfam" id="PF07070">
    <property type="entry name" value="Spo0M"/>
    <property type="match status" value="1"/>
</dbReference>
<evidence type="ECO:0000313" key="2">
    <source>
        <dbReference type="Proteomes" id="UP000480185"/>
    </source>
</evidence>
<dbReference type="PANTHER" id="PTHR40053:SF1">
    <property type="entry name" value="SPORULATION-CONTROL PROTEIN SPO0M"/>
    <property type="match status" value="1"/>
</dbReference>
<dbReference type="EMBL" id="WJNH01000002">
    <property type="protein sequence ID" value="MRG85631.1"/>
    <property type="molecule type" value="Genomic_DNA"/>
</dbReference>
<dbReference type="Proteomes" id="UP000480185">
    <property type="component" value="Unassembled WGS sequence"/>
</dbReference>
<accession>A0A6G1X3R5</accession>
<keyword evidence="2" id="KW-1185">Reference proteome</keyword>
<dbReference type="PANTHER" id="PTHR40053">
    <property type="entry name" value="SPORULATION-CONTROL PROTEIN SPO0M"/>
    <property type="match status" value="1"/>
</dbReference>